<dbReference type="PANTHER" id="PTHR23339">
    <property type="entry name" value="TYROSINE SPECIFIC PROTEIN PHOSPHATASE AND DUAL SPECIFICITY PROTEIN PHOSPHATASE"/>
    <property type="match status" value="1"/>
</dbReference>
<organism evidence="2 3">
    <name type="scientific">Acaryochloris thomasi RCC1774</name>
    <dbReference type="NCBI Taxonomy" id="1764569"/>
    <lineage>
        <taxon>Bacteria</taxon>
        <taxon>Bacillati</taxon>
        <taxon>Cyanobacteriota</taxon>
        <taxon>Cyanophyceae</taxon>
        <taxon>Acaryochloridales</taxon>
        <taxon>Acaryochloridaceae</taxon>
        <taxon>Acaryochloris</taxon>
        <taxon>Acaryochloris thomasi</taxon>
    </lineage>
</organism>
<reference evidence="2 3" key="1">
    <citation type="journal article" date="2018" name="Sci. Rep.">
        <title>A novel species of the marine cyanobacterium Acaryochloris with a unique pigment content and lifestyle.</title>
        <authorList>
            <person name="Partensky F."/>
            <person name="Six C."/>
            <person name="Ratin M."/>
            <person name="Garczarek L."/>
            <person name="Vaulot D."/>
            <person name="Probert I."/>
            <person name="Calteau A."/>
            <person name="Gourvil P."/>
            <person name="Marie D."/>
            <person name="Grebert T."/>
            <person name="Bouchier C."/>
            <person name="Le Panse S."/>
            <person name="Gachenot M."/>
            <person name="Rodriguez F."/>
            <person name="Garrido J.L."/>
        </authorList>
    </citation>
    <scope>NUCLEOTIDE SEQUENCE [LARGE SCALE GENOMIC DNA]</scope>
    <source>
        <strain evidence="2 3">RCC1774</strain>
    </source>
</reference>
<proteinExistence type="predicted"/>
<sequence length="190" mass="21600">MCLSYSTRMYKFSAAINTERFVFGSAQPGYTEPQIEQWIEFMQDQNIQRVCCLLPTDQLSKYSTDLLNTYRQTFEHRQVCWAPIKDFRYANPDVLIYQILPFLMIAKQKQEKVVIHCSGGIGRTGHILAAWLVAEHGFSSQSAISAIKQSGRNPHEAVVAAPLKGRSPRKVAAELDMLLNKCSNFQHELS</sequence>
<dbReference type="EMBL" id="PQWO01000002">
    <property type="protein sequence ID" value="PZD74792.1"/>
    <property type="molecule type" value="Genomic_DNA"/>
</dbReference>
<protein>
    <recommendedName>
        <fullName evidence="1">Tyrosine specific protein phosphatases domain-containing protein</fullName>
    </recommendedName>
</protein>
<dbReference type="SUPFAM" id="SSF52799">
    <property type="entry name" value="(Phosphotyrosine protein) phosphatases II"/>
    <property type="match status" value="1"/>
</dbReference>
<dbReference type="Gene3D" id="3.90.190.10">
    <property type="entry name" value="Protein tyrosine phosphatase superfamily"/>
    <property type="match status" value="1"/>
</dbReference>
<dbReference type="InterPro" id="IPR000340">
    <property type="entry name" value="Dual-sp_phosphatase_cat-dom"/>
</dbReference>
<feature type="domain" description="Tyrosine specific protein phosphatases" evidence="1">
    <location>
        <begin position="97"/>
        <end position="149"/>
    </location>
</feature>
<dbReference type="PROSITE" id="PS50056">
    <property type="entry name" value="TYR_PHOSPHATASE_2"/>
    <property type="match status" value="1"/>
</dbReference>
<gene>
    <name evidence="2" type="ORF">C1752_00595</name>
</gene>
<dbReference type="InterPro" id="IPR050561">
    <property type="entry name" value="PTP"/>
</dbReference>
<dbReference type="Proteomes" id="UP000248857">
    <property type="component" value="Unassembled WGS sequence"/>
</dbReference>
<dbReference type="Pfam" id="PF00782">
    <property type="entry name" value="DSPc"/>
    <property type="match status" value="1"/>
</dbReference>
<dbReference type="AlphaFoldDB" id="A0A2W1JXJ7"/>
<dbReference type="InterPro" id="IPR016130">
    <property type="entry name" value="Tyr_Pase_AS"/>
</dbReference>
<dbReference type="InterPro" id="IPR029021">
    <property type="entry name" value="Prot-tyrosine_phosphatase-like"/>
</dbReference>
<evidence type="ECO:0000313" key="2">
    <source>
        <dbReference type="EMBL" id="PZD74792.1"/>
    </source>
</evidence>
<evidence type="ECO:0000313" key="3">
    <source>
        <dbReference type="Proteomes" id="UP000248857"/>
    </source>
</evidence>
<keyword evidence="3" id="KW-1185">Reference proteome</keyword>
<comment type="caution">
    <text evidence="2">The sequence shown here is derived from an EMBL/GenBank/DDBJ whole genome shotgun (WGS) entry which is preliminary data.</text>
</comment>
<name>A0A2W1JXJ7_9CYAN</name>
<dbReference type="InterPro" id="IPR000387">
    <property type="entry name" value="Tyr_Pase_dom"/>
</dbReference>
<evidence type="ECO:0000259" key="1">
    <source>
        <dbReference type="PROSITE" id="PS50056"/>
    </source>
</evidence>
<dbReference type="PROSITE" id="PS00383">
    <property type="entry name" value="TYR_PHOSPHATASE_1"/>
    <property type="match status" value="1"/>
</dbReference>
<accession>A0A2W1JXJ7</accession>